<keyword evidence="2" id="KW-0520">NAD</keyword>
<comment type="similarity">
    <text evidence="1">Belongs to the class-I pyridine nucleotide-disulfide oxidoreductase family.</text>
</comment>
<proteinExistence type="inferred from homology"/>
<dbReference type="SUPFAM" id="SSF55424">
    <property type="entry name" value="FAD/NAD-linked reductases, dimerisation (C-terminal) domain"/>
    <property type="match status" value="1"/>
</dbReference>
<dbReference type="PANTHER" id="PTHR22912">
    <property type="entry name" value="DISULFIDE OXIDOREDUCTASE"/>
    <property type="match status" value="1"/>
</dbReference>
<dbReference type="InterPro" id="IPR004099">
    <property type="entry name" value="Pyr_nucl-diS_OxRdtase_dimer"/>
</dbReference>
<organism evidence="4 5">
    <name type="scientific">Sinomonas cyclohexanicum</name>
    <name type="common">Corynebacterium cyclohexanicum</name>
    <dbReference type="NCBI Taxonomy" id="322009"/>
    <lineage>
        <taxon>Bacteria</taxon>
        <taxon>Bacillati</taxon>
        <taxon>Actinomycetota</taxon>
        <taxon>Actinomycetes</taxon>
        <taxon>Micrococcales</taxon>
        <taxon>Micrococcaceae</taxon>
        <taxon>Sinomonas</taxon>
    </lineage>
</organism>
<dbReference type="PANTHER" id="PTHR22912:SF151">
    <property type="entry name" value="DIHYDROLIPOYL DEHYDROGENASE, MITOCHONDRIAL"/>
    <property type="match status" value="1"/>
</dbReference>
<dbReference type="Pfam" id="PF02852">
    <property type="entry name" value="Pyr_redox_dim"/>
    <property type="match status" value="1"/>
</dbReference>
<evidence type="ECO:0000256" key="1">
    <source>
        <dbReference type="ARBA" id="ARBA00007532"/>
    </source>
</evidence>
<dbReference type="Gene3D" id="3.30.390.30">
    <property type="match status" value="1"/>
</dbReference>
<evidence type="ECO:0000259" key="3">
    <source>
        <dbReference type="Pfam" id="PF02852"/>
    </source>
</evidence>
<dbReference type="EMBL" id="AP024525">
    <property type="protein sequence ID" value="BCT74862.1"/>
    <property type="molecule type" value="Genomic_DNA"/>
</dbReference>
<name>A0ABM7PRP2_SINCY</name>
<dbReference type="InterPro" id="IPR016156">
    <property type="entry name" value="FAD/NAD-linked_Rdtase_dimer_sf"/>
</dbReference>
<feature type="domain" description="Pyridine nucleotide-disulphide oxidoreductase dimerisation" evidence="3">
    <location>
        <begin position="27"/>
        <end position="132"/>
    </location>
</feature>
<sequence>MAAARGELERSPAPWSRHARTADVLAVPHVVFTDPELASVGLTEEDAWEAGIRVRAVELPISVAGAWQHAEDYEGWAQFLVDEDARTLIGACFAGPDVAELLHSATIAVVGEVPLERLWHATPSFPTLSEVWLRFLEAYGL</sequence>
<accession>A0ABM7PRP2</accession>
<gene>
    <name evidence="4" type="ORF">SCMU_07040</name>
</gene>
<reference evidence="4 5" key="1">
    <citation type="journal article" date="2021" name="J. Biosci. Bioeng.">
        <title>Identification and characterization of a chc gene cluster responsible for the aromatization pathway of cyclohexanecarboxylate degradation in Sinomonas cyclohexanicum ATCC 51369.</title>
        <authorList>
            <person name="Yamamoto T."/>
            <person name="Hasegawa Y."/>
            <person name="Lau P.C.K."/>
            <person name="Iwaki H."/>
        </authorList>
    </citation>
    <scope>NUCLEOTIDE SEQUENCE [LARGE SCALE GENOMIC DNA]</scope>
    <source>
        <strain evidence="4 5">ATCC 51369</strain>
    </source>
</reference>
<evidence type="ECO:0000313" key="4">
    <source>
        <dbReference type="EMBL" id="BCT74862.1"/>
    </source>
</evidence>
<dbReference type="PRINTS" id="PR00411">
    <property type="entry name" value="PNDRDTASEI"/>
</dbReference>
<protein>
    <recommendedName>
        <fullName evidence="3">Pyridine nucleotide-disulphide oxidoreductase dimerisation domain-containing protein</fullName>
    </recommendedName>
</protein>
<keyword evidence="5" id="KW-1185">Reference proteome</keyword>
<dbReference type="Proteomes" id="UP001319861">
    <property type="component" value="Chromosome"/>
</dbReference>
<dbReference type="InterPro" id="IPR050151">
    <property type="entry name" value="Class-I_Pyr_Nuc-Dis_Oxidored"/>
</dbReference>
<evidence type="ECO:0000256" key="2">
    <source>
        <dbReference type="ARBA" id="ARBA00023027"/>
    </source>
</evidence>
<evidence type="ECO:0000313" key="5">
    <source>
        <dbReference type="Proteomes" id="UP001319861"/>
    </source>
</evidence>